<dbReference type="SUPFAM" id="SSF55874">
    <property type="entry name" value="ATPase domain of HSP90 chaperone/DNA topoisomerase II/histidine kinase"/>
    <property type="match status" value="1"/>
</dbReference>
<dbReference type="InterPro" id="IPR050351">
    <property type="entry name" value="BphY/WalK/GraS-like"/>
</dbReference>
<dbReference type="InterPro" id="IPR005467">
    <property type="entry name" value="His_kinase_dom"/>
</dbReference>
<dbReference type="Pfam" id="PF02518">
    <property type="entry name" value="HATPase_c"/>
    <property type="match status" value="1"/>
</dbReference>
<dbReference type="PANTHER" id="PTHR45453:SF1">
    <property type="entry name" value="PHOSPHATE REGULON SENSOR PROTEIN PHOR"/>
    <property type="match status" value="1"/>
</dbReference>
<dbReference type="SUPFAM" id="SSF47384">
    <property type="entry name" value="Homodimeric domain of signal transducing histidine kinase"/>
    <property type="match status" value="1"/>
</dbReference>
<evidence type="ECO:0000259" key="9">
    <source>
        <dbReference type="PROSITE" id="PS50113"/>
    </source>
</evidence>
<dbReference type="InterPro" id="IPR004358">
    <property type="entry name" value="Sig_transdc_His_kin-like_C"/>
</dbReference>
<evidence type="ECO:0000259" key="8">
    <source>
        <dbReference type="PROSITE" id="PS50109"/>
    </source>
</evidence>
<keyword evidence="7" id="KW-0812">Transmembrane</keyword>
<dbReference type="Gene3D" id="3.30.565.10">
    <property type="entry name" value="Histidine kinase-like ATPase, C-terminal domain"/>
    <property type="match status" value="1"/>
</dbReference>
<dbReference type="RefSeq" id="WP_091649777.1">
    <property type="nucleotide sequence ID" value="NZ_FOVW01000002.1"/>
</dbReference>
<dbReference type="Gene3D" id="3.30.450.20">
    <property type="entry name" value="PAS domain"/>
    <property type="match status" value="1"/>
</dbReference>
<dbReference type="PRINTS" id="PR00344">
    <property type="entry name" value="BCTRLSENSOR"/>
</dbReference>
<organism evidence="10 11">
    <name type="scientific">Algoriphagus ornithinivorans</name>
    <dbReference type="NCBI Taxonomy" id="226506"/>
    <lineage>
        <taxon>Bacteria</taxon>
        <taxon>Pseudomonadati</taxon>
        <taxon>Bacteroidota</taxon>
        <taxon>Cytophagia</taxon>
        <taxon>Cytophagales</taxon>
        <taxon>Cyclobacteriaceae</taxon>
        <taxon>Algoriphagus</taxon>
    </lineage>
</organism>
<dbReference type="InterPro" id="IPR000700">
    <property type="entry name" value="PAS-assoc_C"/>
</dbReference>
<dbReference type="InterPro" id="IPR003594">
    <property type="entry name" value="HATPase_dom"/>
</dbReference>
<evidence type="ECO:0000256" key="2">
    <source>
        <dbReference type="ARBA" id="ARBA00012438"/>
    </source>
</evidence>
<dbReference type="InterPro" id="IPR036890">
    <property type="entry name" value="HATPase_C_sf"/>
</dbReference>
<feature type="transmembrane region" description="Helical" evidence="7">
    <location>
        <begin position="180"/>
        <end position="200"/>
    </location>
</feature>
<evidence type="ECO:0000256" key="3">
    <source>
        <dbReference type="ARBA" id="ARBA00022553"/>
    </source>
</evidence>
<dbReference type="GO" id="GO:0005886">
    <property type="term" value="C:plasma membrane"/>
    <property type="evidence" value="ECO:0007669"/>
    <property type="project" value="TreeGrafter"/>
</dbReference>
<evidence type="ECO:0000256" key="6">
    <source>
        <dbReference type="ARBA" id="ARBA00023012"/>
    </source>
</evidence>
<evidence type="ECO:0000256" key="7">
    <source>
        <dbReference type="SAM" id="Phobius"/>
    </source>
</evidence>
<reference evidence="11" key="1">
    <citation type="submission" date="2016-10" db="EMBL/GenBank/DDBJ databases">
        <authorList>
            <person name="Varghese N."/>
            <person name="Submissions S."/>
        </authorList>
    </citation>
    <scope>NUCLEOTIDE SEQUENCE [LARGE SCALE GENOMIC DNA]</scope>
    <source>
        <strain evidence="11">DSM 15282</strain>
    </source>
</reference>
<dbReference type="GO" id="GO:0004721">
    <property type="term" value="F:phosphoprotein phosphatase activity"/>
    <property type="evidence" value="ECO:0007669"/>
    <property type="project" value="TreeGrafter"/>
</dbReference>
<feature type="transmembrane region" description="Helical" evidence="7">
    <location>
        <begin position="35"/>
        <end position="51"/>
    </location>
</feature>
<keyword evidence="7" id="KW-0472">Membrane</keyword>
<comment type="catalytic activity">
    <reaction evidence="1">
        <text>ATP + protein L-histidine = ADP + protein N-phospho-L-histidine.</text>
        <dbReference type="EC" id="2.7.13.3"/>
    </reaction>
</comment>
<dbReference type="PROSITE" id="PS50109">
    <property type="entry name" value="HIS_KIN"/>
    <property type="match status" value="1"/>
</dbReference>
<dbReference type="InterPro" id="IPR031621">
    <property type="entry name" value="HisKA_7TM"/>
</dbReference>
<dbReference type="CDD" id="cd00082">
    <property type="entry name" value="HisKA"/>
    <property type="match status" value="1"/>
</dbReference>
<proteinExistence type="predicted"/>
<dbReference type="InterPro" id="IPR003661">
    <property type="entry name" value="HisK_dim/P_dom"/>
</dbReference>
<dbReference type="STRING" id="226506.SAMN04488519_10221"/>
<protein>
    <recommendedName>
        <fullName evidence="2">histidine kinase</fullName>
        <ecNumber evidence="2">2.7.13.3</ecNumber>
    </recommendedName>
</protein>
<sequence length="585" mass="66315">MEFIHNAFSTSLIISSLLVGGLSLYIAFKLSDSTRWMALTMFLMTIWGFFYGLELASSSLEQMIKLIYLEYIGISFTPAAWLIFSMIYTGYKKWSKPAVLVSVFLIPITTYLMVLTNNFHHLHYSSVGISNSGPFPLLDIEVGPWYYIHTIYSYIAFLLGTLILWSRFKNADPLYQTQSIFLIASGFFPLIFNLFYQVGIIKPFSGIDLTPYAFLLTYLILGFAIIRYRLFSLKPVAQNRIMESLTVGVLVFDSNEKLIDFNPAAKQFCFQENQIKIGVPAATLFNERKEIYKILQDAEETILLINAEKNGKEVNIRVKSIPMLDKTSGFYGVIILLDDQTEQIKVNNQLRQQANDLIQLNELKDKFFSIISHDLKGPIFGVKELIHMTQSNIISKEEFLTMLPEVSKNMEQVAILLENLLAWASSQLRGEHIQIQTFNIVTLLTQQQKLLDRIANEKKIEIILESEEIIEILADRNMIDLVLRNLINNAVKFSSAGGKIKLTAKKLSKEVKVCIKDSGVGISNQNLKKIREGISFTTRGLNNESGTGLGLVLVREYVKKNNGKLEVDSILGEGTTFCLYLPLSN</sequence>
<keyword evidence="5 10" id="KW-0418">Kinase</keyword>
<dbReference type="EC" id="2.7.13.3" evidence="2"/>
<evidence type="ECO:0000256" key="5">
    <source>
        <dbReference type="ARBA" id="ARBA00022777"/>
    </source>
</evidence>
<accession>A0A1I5BTF2</accession>
<dbReference type="SMART" id="SM00387">
    <property type="entry name" value="HATPase_c"/>
    <property type="match status" value="1"/>
</dbReference>
<dbReference type="GO" id="GO:0016036">
    <property type="term" value="P:cellular response to phosphate starvation"/>
    <property type="evidence" value="ECO:0007669"/>
    <property type="project" value="TreeGrafter"/>
</dbReference>
<keyword evidence="7" id="KW-1133">Transmembrane helix</keyword>
<name>A0A1I5BTF2_9BACT</name>
<dbReference type="Proteomes" id="UP000199564">
    <property type="component" value="Unassembled WGS sequence"/>
</dbReference>
<evidence type="ECO:0000256" key="1">
    <source>
        <dbReference type="ARBA" id="ARBA00000085"/>
    </source>
</evidence>
<feature type="transmembrane region" description="Helical" evidence="7">
    <location>
        <begin position="71"/>
        <end position="91"/>
    </location>
</feature>
<feature type="transmembrane region" description="Helical" evidence="7">
    <location>
        <begin position="98"/>
        <end position="116"/>
    </location>
</feature>
<feature type="domain" description="PAC" evidence="9">
    <location>
        <begin position="296"/>
        <end position="352"/>
    </location>
</feature>
<evidence type="ECO:0000256" key="4">
    <source>
        <dbReference type="ARBA" id="ARBA00022679"/>
    </source>
</evidence>
<dbReference type="InterPro" id="IPR036097">
    <property type="entry name" value="HisK_dim/P_sf"/>
</dbReference>
<gene>
    <name evidence="10" type="ORF">SAMN04488519_10221</name>
</gene>
<dbReference type="PANTHER" id="PTHR45453">
    <property type="entry name" value="PHOSPHATE REGULON SENSOR PROTEIN PHOR"/>
    <property type="match status" value="1"/>
</dbReference>
<feature type="transmembrane region" description="Helical" evidence="7">
    <location>
        <begin position="212"/>
        <end position="230"/>
    </location>
</feature>
<feature type="domain" description="Histidine kinase" evidence="8">
    <location>
        <begin position="370"/>
        <end position="585"/>
    </location>
</feature>
<keyword evidence="11" id="KW-1185">Reference proteome</keyword>
<dbReference type="AlphaFoldDB" id="A0A1I5BTF2"/>
<dbReference type="PROSITE" id="PS50113">
    <property type="entry name" value="PAC"/>
    <property type="match status" value="1"/>
</dbReference>
<feature type="transmembrane region" description="Helical" evidence="7">
    <location>
        <begin position="145"/>
        <end position="168"/>
    </location>
</feature>
<dbReference type="EMBL" id="FOVW01000002">
    <property type="protein sequence ID" value="SFN77641.1"/>
    <property type="molecule type" value="Genomic_DNA"/>
</dbReference>
<evidence type="ECO:0000313" key="11">
    <source>
        <dbReference type="Proteomes" id="UP000199564"/>
    </source>
</evidence>
<keyword evidence="6" id="KW-0902">Two-component regulatory system</keyword>
<dbReference type="GO" id="GO:0000155">
    <property type="term" value="F:phosphorelay sensor kinase activity"/>
    <property type="evidence" value="ECO:0007669"/>
    <property type="project" value="InterPro"/>
</dbReference>
<keyword evidence="3" id="KW-0597">Phosphoprotein</keyword>
<keyword evidence="4" id="KW-0808">Transferase</keyword>
<feature type="transmembrane region" description="Helical" evidence="7">
    <location>
        <begin position="6"/>
        <end position="28"/>
    </location>
</feature>
<dbReference type="Gene3D" id="1.10.287.130">
    <property type="match status" value="1"/>
</dbReference>
<evidence type="ECO:0000313" key="10">
    <source>
        <dbReference type="EMBL" id="SFN77641.1"/>
    </source>
</evidence>
<dbReference type="Pfam" id="PF16927">
    <property type="entry name" value="HisKA_7TM"/>
    <property type="match status" value="1"/>
</dbReference>